<dbReference type="Pfam" id="PF13460">
    <property type="entry name" value="NAD_binding_10"/>
    <property type="match status" value="1"/>
</dbReference>
<dbReference type="PANTHER" id="PTHR43162">
    <property type="match status" value="1"/>
</dbReference>
<protein>
    <submittedName>
        <fullName evidence="3">NAD(P)H-binding protein</fullName>
    </submittedName>
</protein>
<dbReference type="SUPFAM" id="SSF51735">
    <property type="entry name" value="NAD(P)-binding Rossmann-fold domains"/>
    <property type="match status" value="1"/>
</dbReference>
<dbReference type="PANTHER" id="PTHR43162:SF1">
    <property type="entry name" value="PRESTALK A DIFFERENTIATION PROTEIN A"/>
    <property type="match status" value="1"/>
</dbReference>
<organism evidence="3 4">
    <name type="scientific">Pseudonocardia kongjuensis</name>
    <dbReference type="NCBI Taxonomy" id="102227"/>
    <lineage>
        <taxon>Bacteria</taxon>
        <taxon>Bacillati</taxon>
        <taxon>Actinomycetota</taxon>
        <taxon>Actinomycetes</taxon>
        <taxon>Pseudonocardiales</taxon>
        <taxon>Pseudonocardiaceae</taxon>
        <taxon>Pseudonocardia</taxon>
    </lineage>
</organism>
<feature type="region of interest" description="Disordered" evidence="1">
    <location>
        <begin position="279"/>
        <end position="299"/>
    </location>
</feature>
<evidence type="ECO:0000259" key="2">
    <source>
        <dbReference type="Pfam" id="PF13460"/>
    </source>
</evidence>
<dbReference type="Gene3D" id="3.40.50.720">
    <property type="entry name" value="NAD(P)-binding Rossmann-like Domain"/>
    <property type="match status" value="1"/>
</dbReference>
<keyword evidence="4" id="KW-1185">Reference proteome</keyword>
<evidence type="ECO:0000313" key="4">
    <source>
        <dbReference type="Proteomes" id="UP001501414"/>
    </source>
</evidence>
<dbReference type="InterPro" id="IPR016040">
    <property type="entry name" value="NAD(P)-bd_dom"/>
</dbReference>
<reference evidence="4" key="1">
    <citation type="journal article" date="2019" name="Int. J. Syst. Evol. Microbiol.">
        <title>The Global Catalogue of Microorganisms (GCM) 10K type strain sequencing project: providing services to taxonomists for standard genome sequencing and annotation.</title>
        <authorList>
            <consortium name="The Broad Institute Genomics Platform"/>
            <consortium name="The Broad Institute Genome Sequencing Center for Infectious Disease"/>
            <person name="Wu L."/>
            <person name="Ma J."/>
        </authorList>
    </citation>
    <scope>NUCLEOTIDE SEQUENCE [LARGE SCALE GENOMIC DNA]</scope>
    <source>
        <strain evidence="4">JCM 11896</strain>
    </source>
</reference>
<feature type="domain" description="NAD(P)-binding" evidence="2">
    <location>
        <begin position="20"/>
        <end position="124"/>
    </location>
</feature>
<proteinExistence type="predicted"/>
<evidence type="ECO:0000256" key="1">
    <source>
        <dbReference type="SAM" id="MobiDB-lite"/>
    </source>
</evidence>
<dbReference type="InterPro" id="IPR051604">
    <property type="entry name" value="Ergot_Alk_Oxidoreductase"/>
</dbReference>
<accession>A0ABP4I2U1</accession>
<dbReference type="InterPro" id="IPR036291">
    <property type="entry name" value="NAD(P)-bd_dom_sf"/>
</dbReference>
<dbReference type="Proteomes" id="UP001501414">
    <property type="component" value="Unassembled WGS sequence"/>
</dbReference>
<sequence length="299" mass="31304">MSPRRDRQSARMRIVVTTPTGNVGSRVLRLLVQAGVRPVALLRDPGRLPPDLAGHVEPVRADQTDRDAVLRATAGADRLYWVNPPAPPGSDPMVQHRTCAAVVAEAASVHGIGGTVFQSSVGAELRTGAGDIDGLAATETALDRTGTPVLHLRCGYFTTNLLLSADDLAAGTLPTPWPVEHPLPWVDPRDIGDVAAARLLGPSWSGRLVQAVHGPQDLSFAQVAELLAELRGHPVAAVHIPDADFRAALLAAGLGAPEVEAIAGMAAGLTGGFVAEQPRDATTTTPTTLRSWAAEHLRP</sequence>
<name>A0ABP4I2U1_9PSEU</name>
<evidence type="ECO:0000313" key="3">
    <source>
        <dbReference type="EMBL" id="GAA1378889.1"/>
    </source>
</evidence>
<dbReference type="EMBL" id="BAAAJK010000001">
    <property type="protein sequence ID" value="GAA1378889.1"/>
    <property type="molecule type" value="Genomic_DNA"/>
</dbReference>
<comment type="caution">
    <text evidence="3">The sequence shown here is derived from an EMBL/GenBank/DDBJ whole genome shotgun (WGS) entry which is preliminary data.</text>
</comment>
<gene>
    <name evidence="3" type="ORF">GCM10009613_00670</name>
</gene>
<dbReference type="Gene3D" id="3.90.25.10">
    <property type="entry name" value="UDP-galactose 4-epimerase, domain 1"/>
    <property type="match status" value="1"/>
</dbReference>